<dbReference type="PRINTS" id="PR00097">
    <property type="entry name" value="ANTSNTHASEII"/>
</dbReference>
<keyword evidence="1" id="KW-0315">Glutamine amidotransferase</keyword>
<dbReference type="Pfam" id="PF00117">
    <property type="entry name" value="GATase"/>
    <property type="match status" value="1"/>
</dbReference>
<dbReference type="AlphaFoldDB" id="A0AAE3XPY1"/>
<evidence type="ECO:0000259" key="2">
    <source>
        <dbReference type="Pfam" id="PF00117"/>
    </source>
</evidence>
<accession>A0AAE3XPY1</accession>
<gene>
    <name evidence="3" type="ORF">HNQ88_002231</name>
</gene>
<keyword evidence="4" id="KW-1185">Reference proteome</keyword>
<evidence type="ECO:0000313" key="4">
    <source>
        <dbReference type="Proteomes" id="UP001185092"/>
    </source>
</evidence>
<protein>
    <submittedName>
        <fullName evidence="3">Anthranilate synthase component 2</fullName>
        <ecNumber evidence="3">4.1.3.27</ecNumber>
    </submittedName>
</protein>
<dbReference type="FunFam" id="3.40.50.880:FF:000003">
    <property type="entry name" value="Anthranilate synthase component II"/>
    <property type="match status" value="1"/>
</dbReference>
<name>A0AAE3XPY1_9BACT</name>
<dbReference type="PANTHER" id="PTHR43418:SF4">
    <property type="entry name" value="MULTIFUNCTIONAL TRYPTOPHAN BIOSYNTHESIS PROTEIN"/>
    <property type="match status" value="1"/>
</dbReference>
<dbReference type="PRINTS" id="PR00099">
    <property type="entry name" value="CPSGATASE"/>
</dbReference>
<dbReference type="PROSITE" id="PS51273">
    <property type="entry name" value="GATASE_TYPE_1"/>
    <property type="match status" value="1"/>
</dbReference>
<dbReference type="InterPro" id="IPR017926">
    <property type="entry name" value="GATASE"/>
</dbReference>
<dbReference type="NCBIfam" id="TIGR00566">
    <property type="entry name" value="trpG_papA"/>
    <property type="match status" value="1"/>
</dbReference>
<dbReference type="GO" id="GO:0004049">
    <property type="term" value="F:anthranilate synthase activity"/>
    <property type="evidence" value="ECO:0007669"/>
    <property type="project" value="UniProtKB-EC"/>
</dbReference>
<comment type="caution">
    <text evidence="3">The sequence shown here is derived from an EMBL/GenBank/DDBJ whole genome shotgun (WGS) entry which is preliminary data.</text>
</comment>
<keyword evidence="3" id="KW-0456">Lyase</keyword>
<dbReference type="PANTHER" id="PTHR43418">
    <property type="entry name" value="MULTIFUNCTIONAL TRYPTOPHAN BIOSYNTHESIS PROTEIN-RELATED"/>
    <property type="match status" value="1"/>
</dbReference>
<dbReference type="PRINTS" id="PR00096">
    <property type="entry name" value="GATASE"/>
</dbReference>
<dbReference type="EC" id="4.1.3.27" evidence="3"/>
<evidence type="ECO:0000256" key="1">
    <source>
        <dbReference type="ARBA" id="ARBA00022962"/>
    </source>
</evidence>
<dbReference type="InterPro" id="IPR029062">
    <property type="entry name" value="Class_I_gatase-like"/>
</dbReference>
<sequence length="195" mass="21835">MMKILVIDNYDSFVYNLVHLIKEVIEEKDLDASVDVFRNDQIDLDKVEKYDKVLLSPGPGIPSDAGICLDVIKRYGGTKSILGVCLGHQAIAEAYGGKLYNMPKVLHGVDTFVEIQSDKEYLFFDVPSRTKVCRYHSWAVEPEDLGGELVATAVDDHGEVMALSHPYHDVRGVQFHPESILTSEGKVMITNWLSH</sequence>
<dbReference type="GO" id="GO:0000162">
    <property type="term" value="P:L-tryptophan biosynthetic process"/>
    <property type="evidence" value="ECO:0007669"/>
    <property type="project" value="TreeGrafter"/>
</dbReference>
<dbReference type="EMBL" id="JAVDQD010000002">
    <property type="protein sequence ID" value="MDR6239194.1"/>
    <property type="molecule type" value="Genomic_DNA"/>
</dbReference>
<organism evidence="3 4">
    <name type="scientific">Aureibacter tunicatorum</name>
    <dbReference type="NCBI Taxonomy" id="866807"/>
    <lineage>
        <taxon>Bacteria</taxon>
        <taxon>Pseudomonadati</taxon>
        <taxon>Bacteroidota</taxon>
        <taxon>Cytophagia</taxon>
        <taxon>Cytophagales</taxon>
        <taxon>Persicobacteraceae</taxon>
        <taxon>Aureibacter</taxon>
    </lineage>
</organism>
<dbReference type="InterPro" id="IPR006221">
    <property type="entry name" value="TrpG/PapA_dom"/>
</dbReference>
<dbReference type="CDD" id="cd01743">
    <property type="entry name" value="GATase1_Anthranilate_Synthase"/>
    <property type="match status" value="1"/>
</dbReference>
<dbReference type="SUPFAM" id="SSF52317">
    <property type="entry name" value="Class I glutamine amidotransferase-like"/>
    <property type="match status" value="1"/>
</dbReference>
<dbReference type="InterPro" id="IPR050472">
    <property type="entry name" value="Anth_synth/Amidotransfase"/>
</dbReference>
<feature type="domain" description="Glutamine amidotransferase" evidence="2">
    <location>
        <begin position="5"/>
        <end position="193"/>
    </location>
</feature>
<dbReference type="Proteomes" id="UP001185092">
    <property type="component" value="Unassembled WGS sequence"/>
</dbReference>
<evidence type="ECO:0000313" key="3">
    <source>
        <dbReference type="EMBL" id="MDR6239194.1"/>
    </source>
</evidence>
<reference evidence="3" key="1">
    <citation type="submission" date="2023-07" db="EMBL/GenBank/DDBJ databases">
        <title>Genomic Encyclopedia of Type Strains, Phase IV (KMG-IV): sequencing the most valuable type-strain genomes for metagenomic binning, comparative biology and taxonomic classification.</title>
        <authorList>
            <person name="Goeker M."/>
        </authorList>
    </citation>
    <scope>NUCLEOTIDE SEQUENCE</scope>
    <source>
        <strain evidence="3">DSM 26174</strain>
    </source>
</reference>
<dbReference type="Gene3D" id="3.40.50.880">
    <property type="match status" value="1"/>
</dbReference>
<proteinExistence type="predicted"/>
<dbReference type="GO" id="GO:0005829">
    <property type="term" value="C:cytosol"/>
    <property type="evidence" value="ECO:0007669"/>
    <property type="project" value="TreeGrafter"/>
</dbReference>